<accession>A0A8J2ZCU1</accession>
<evidence type="ECO:0000256" key="7">
    <source>
        <dbReference type="SAM" id="MobiDB-lite"/>
    </source>
</evidence>
<comment type="caution">
    <text evidence="8">The sequence shown here is derived from an EMBL/GenBank/DDBJ whole genome shotgun (WGS) entry which is preliminary data.</text>
</comment>
<gene>
    <name evidence="8" type="primary">fadB</name>
    <name evidence="8" type="ORF">GCM10010964_27720</name>
</gene>
<dbReference type="Gene3D" id="3.90.226.10">
    <property type="entry name" value="2-enoyl-CoA Hydratase, Chain A, domain 1"/>
    <property type="match status" value="1"/>
</dbReference>
<evidence type="ECO:0000313" key="8">
    <source>
        <dbReference type="EMBL" id="GGG38500.1"/>
    </source>
</evidence>
<dbReference type="SUPFAM" id="SSF52096">
    <property type="entry name" value="ClpP/crotonase"/>
    <property type="match status" value="1"/>
</dbReference>
<dbReference type="PANTHER" id="PTHR43602:SF1">
    <property type="entry name" value="ENOYL-COA HYDRATASE DOMAIN-CONTAINING PROTEIN 3, MITOCHONDRIAL"/>
    <property type="match status" value="1"/>
</dbReference>
<evidence type="ECO:0000256" key="6">
    <source>
        <dbReference type="ARBA" id="ARBA00040545"/>
    </source>
</evidence>
<protein>
    <recommendedName>
        <fullName evidence="6">Enoyl-CoA hydratase domain-containing protein 3, mitochondrial</fullName>
    </recommendedName>
</protein>
<keyword evidence="2" id="KW-0276">Fatty acid metabolism</keyword>
<keyword evidence="3" id="KW-0809">Transit peptide</keyword>
<dbReference type="EMBL" id="BMKS01000008">
    <property type="protein sequence ID" value="GGG38500.1"/>
    <property type="molecule type" value="Genomic_DNA"/>
</dbReference>
<dbReference type="InterPro" id="IPR001753">
    <property type="entry name" value="Enoyl-CoA_hydra/iso"/>
</dbReference>
<evidence type="ECO:0000256" key="4">
    <source>
        <dbReference type="ARBA" id="ARBA00023098"/>
    </source>
</evidence>
<keyword evidence="4" id="KW-0443">Lipid metabolism</keyword>
<dbReference type="PANTHER" id="PTHR43602">
    <property type="match status" value="1"/>
</dbReference>
<organism evidence="8 9">
    <name type="scientific">Caldovatus sediminis</name>
    <dbReference type="NCBI Taxonomy" id="2041189"/>
    <lineage>
        <taxon>Bacteria</taxon>
        <taxon>Pseudomonadati</taxon>
        <taxon>Pseudomonadota</taxon>
        <taxon>Alphaproteobacteria</taxon>
        <taxon>Acetobacterales</taxon>
        <taxon>Roseomonadaceae</taxon>
        <taxon>Caldovatus</taxon>
    </lineage>
</organism>
<keyword evidence="9" id="KW-1185">Reference proteome</keyword>
<feature type="region of interest" description="Disordered" evidence="7">
    <location>
        <begin position="1"/>
        <end position="20"/>
    </location>
</feature>
<dbReference type="GO" id="GO:0006631">
    <property type="term" value="P:fatty acid metabolic process"/>
    <property type="evidence" value="ECO:0007669"/>
    <property type="project" value="UniProtKB-KW"/>
</dbReference>
<dbReference type="GO" id="GO:0016836">
    <property type="term" value="F:hydro-lyase activity"/>
    <property type="evidence" value="ECO:0007669"/>
    <property type="project" value="TreeGrafter"/>
</dbReference>
<dbReference type="InterPro" id="IPR014748">
    <property type="entry name" value="Enoyl-CoA_hydra_C"/>
</dbReference>
<dbReference type="Gene3D" id="1.10.12.10">
    <property type="entry name" value="Lyase 2-enoyl-coa Hydratase, Chain A, domain 2"/>
    <property type="match status" value="1"/>
</dbReference>
<name>A0A8J2ZCU1_9PROT</name>
<dbReference type="Proteomes" id="UP000597507">
    <property type="component" value="Unassembled WGS sequence"/>
</dbReference>
<evidence type="ECO:0000256" key="3">
    <source>
        <dbReference type="ARBA" id="ARBA00022946"/>
    </source>
</evidence>
<dbReference type="RefSeq" id="WP_188901202.1">
    <property type="nucleotide sequence ID" value="NZ_BMKS01000008.1"/>
</dbReference>
<comment type="similarity">
    <text evidence="1">Belongs to the enoyl-CoA hydratase/isomerase family.</text>
</comment>
<dbReference type="Pfam" id="PF00378">
    <property type="entry name" value="ECH_1"/>
    <property type="match status" value="1"/>
</dbReference>
<proteinExistence type="inferred from homology"/>
<sequence length="279" mass="29457">MSAQLQPPSGEAGPAAPPLLLRRDEGGGVHVLTLNRPAARNALSLAMLDALAAAFAEIAADPAVRAVVLAAEGPVFSAGHDLRELTVRRADPDRGRAFFETTMTRCAEVMQAITALPQPVIAAVQGVATAAGCQLVATCDLAVASTEARFCTPGVDIGLFCSTPAVALSRAVPPKPAMEMLLLGEMIPAEEARRIHLVNRVVPPEQVMPTALDLARRIAARSALTIRLGKRNFYRQLGRPLGEAYACSSAVMVENLLAEDAAEGIGAFLGKRKPVWRDR</sequence>
<evidence type="ECO:0000256" key="2">
    <source>
        <dbReference type="ARBA" id="ARBA00022832"/>
    </source>
</evidence>
<dbReference type="InterPro" id="IPR029045">
    <property type="entry name" value="ClpP/crotonase-like_dom_sf"/>
</dbReference>
<evidence type="ECO:0000256" key="1">
    <source>
        <dbReference type="ARBA" id="ARBA00005254"/>
    </source>
</evidence>
<comment type="function">
    <text evidence="5">May play a role in fatty acid biosynthesis and insulin sensitivity.</text>
</comment>
<evidence type="ECO:0000256" key="5">
    <source>
        <dbReference type="ARBA" id="ARBA00037410"/>
    </source>
</evidence>
<dbReference type="CDD" id="cd06558">
    <property type="entry name" value="crotonase-like"/>
    <property type="match status" value="1"/>
</dbReference>
<reference evidence="8 9" key="1">
    <citation type="journal article" date="2014" name="Int. J. Syst. Evol. Microbiol.">
        <title>Complete genome sequence of Corynebacterium casei LMG S-19264T (=DSM 44701T), isolated from a smear-ripened cheese.</title>
        <authorList>
            <consortium name="US DOE Joint Genome Institute (JGI-PGF)"/>
            <person name="Walter F."/>
            <person name="Albersmeier A."/>
            <person name="Kalinowski J."/>
            <person name="Ruckert C."/>
        </authorList>
    </citation>
    <scope>NUCLEOTIDE SEQUENCE [LARGE SCALE GENOMIC DNA]</scope>
    <source>
        <strain evidence="8 9">CGMCC 1.16330</strain>
    </source>
</reference>
<dbReference type="InterPro" id="IPR052377">
    <property type="entry name" value="Mitochondrial_ECH-domain"/>
</dbReference>
<evidence type="ECO:0000313" key="9">
    <source>
        <dbReference type="Proteomes" id="UP000597507"/>
    </source>
</evidence>
<dbReference type="AlphaFoldDB" id="A0A8J2ZCU1"/>
<dbReference type="NCBIfam" id="NF006008">
    <property type="entry name" value="PRK08139.1"/>
    <property type="match status" value="1"/>
</dbReference>